<evidence type="ECO:0000313" key="1">
    <source>
        <dbReference type="EMBL" id="AQK53811.1"/>
    </source>
</evidence>
<sequence>MLLVRACVATLAPIPFLPCGGGGKTGATPSFPSFVLFFLLFRLSVWRREKQEMRSSLLPESPYVPSASRLRQRFLLREGRTGGASAVTVGSGRRRRELGEPCKAEEAAVGQAQPRCNLYLVTNSDSRPKFNLDSSPKCFFLRNTPLSLSSCDSPSLSLLRFVVLFPFFSSATSLPP</sequence>
<reference evidence="1" key="1">
    <citation type="submission" date="2015-12" db="EMBL/GenBank/DDBJ databases">
        <title>Update maize B73 reference genome by single molecule sequencing technologies.</title>
        <authorList>
            <consortium name="Maize Genome Sequencing Project"/>
            <person name="Ware D."/>
        </authorList>
    </citation>
    <scope>NUCLEOTIDE SEQUENCE</scope>
    <source>
        <tissue evidence="1">Seedling</tissue>
    </source>
</reference>
<protein>
    <submittedName>
        <fullName evidence="1">Proteasome subunit alpha type</fullName>
    </submittedName>
</protein>
<dbReference type="EMBL" id="CM000780">
    <property type="protein sequence ID" value="AQK53811.1"/>
    <property type="molecule type" value="Genomic_DNA"/>
</dbReference>
<accession>A0A1D6Q5L1</accession>
<gene>
    <name evidence="1" type="ORF">ZEAMMB73_Zm00001d051211</name>
</gene>
<organism evidence="1">
    <name type="scientific">Zea mays</name>
    <name type="common">Maize</name>
    <dbReference type="NCBI Taxonomy" id="4577"/>
    <lineage>
        <taxon>Eukaryota</taxon>
        <taxon>Viridiplantae</taxon>
        <taxon>Streptophyta</taxon>
        <taxon>Embryophyta</taxon>
        <taxon>Tracheophyta</taxon>
        <taxon>Spermatophyta</taxon>
        <taxon>Magnoliopsida</taxon>
        <taxon>Liliopsida</taxon>
        <taxon>Poales</taxon>
        <taxon>Poaceae</taxon>
        <taxon>PACMAD clade</taxon>
        <taxon>Panicoideae</taxon>
        <taxon>Andropogonodae</taxon>
        <taxon>Andropogoneae</taxon>
        <taxon>Tripsacinae</taxon>
        <taxon>Zea</taxon>
    </lineage>
</organism>
<dbReference type="GO" id="GO:0000502">
    <property type="term" value="C:proteasome complex"/>
    <property type="evidence" value="ECO:0007669"/>
    <property type="project" value="UniProtKB-KW"/>
</dbReference>
<keyword evidence="1" id="KW-0647">Proteasome</keyword>
<name>A0A1D6Q5L1_MAIZE</name>
<dbReference type="EMBL" id="CM000780">
    <property type="protein sequence ID" value="AQK53837.1"/>
    <property type="molecule type" value="Genomic_DNA"/>
</dbReference>
<dbReference type="AlphaFoldDB" id="A0A1D6Q5L1"/>
<proteinExistence type="predicted"/>